<dbReference type="InterPro" id="IPR050789">
    <property type="entry name" value="Diverse_Enzym_Activities"/>
</dbReference>
<gene>
    <name evidence="2" type="ORF">LEL_09229</name>
</gene>
<dbReference type="Proteomes" id="UP000076881">
    <property type="component" value="Unassembled WGS sequence"/>
</dbReference>
<name>A0A162LKQ2_CORDF</name>
<dbReference type="PANTHER" id="PTHR43283:SF3">
    <property type="entry name" value="BETA-LACTAMASE FAMILY PROTEIN (AFU_ORTHOLOGUE AFUA_5G07500)"/>
    <property type="match status" value="1"/>
</dbReference>
<dbReference type="STRING" id="1081108.A0A162LKQ2"/>
<dbReference type="PANTHER" id="PTHR43283">
    <property type="entry name" value="BETA-LACTAMASE-RELATED"/>
    <property type="match status" value="1"/>
</dbReference>
<feature type="domain" description="Beta-lactamase-related" evidence="1">
    <location>
        <begin position="195"/>
        <end position="407"/>
    </location>
</feature>
<feature type="domain" description="Beta-lactamase-related" evidence="1">
    <location>
        <begin position="22"/>
        <end position="176"/>
    </location>
</feature>
<evidence type="ECO:0000313" key="2">
    <source>
        <dbReference type="EMBL" id="OAA71994.1"/>
    </source>
</evidence>
<dbReference type="InterPro" id="IPR012338">
    <property type="entry name" value="Beta-lactam/transpept-like"/>
</dbReference>
<proteinExistence type="predicted"/>
<dbReference type="InterPro" id="IPR001466">
    <property type="entry name" value="Beta-lactam-related"/>
</dbReference>
<dbReference type="EMBL" id="AZHF01000008">
    <property type="protein sequence ID" value="OAA71994.1"/>
    <property type="molecule type" value="Genomic_DNA"/>
</dbReference>
<dbReference type="Pfam" id="PF00144">
    <property type="entry name" value="Beta-lactamase"/>
    <property type="match status" value="2"/>
</dbReference>
<comment type="caution">
    <text evidence="2">The sequence shown here is derived from an EMBL/GenBank/DDBJ whole genome shotgun (WGS) entry which is preliminary data.</text>
</comment>
<protein>
    <submittedName>
        <fullName evidence="2">Beta-lactamase-type transpeptidase fold domain containing protein</fullName>
    </submittedName>
</protein>
<sequence length="431" mass="46638">MSFSTATVQNLKDILGAAVNSADGGVPGISAVVFDKTGRELLVHAAGTRGASSAEPLTPEHVFWIASCTKMVTALGVMQLVEQGRLSLDDGDQLETLCPEIRDVQVLRDDGALEPKRSRITLRMLLTHTSGFGYSFFNEKLRDHGYPAGIDEFSGRMEDVKTPLTFHPGEGWQYGASQTTAHVLCLDWTANTPQVGIDWAGIALERVTGVSLNEYMQAHIFEPLGLKNINMIPTPEMKTKLAHMNHRDPTGKIVPRDHLHRQALLVETADDKAKLFNSGGAGLFAKPQEYCRVLAALLNDGTCPTTGAQLLSARTVADMFTNQIPQFPQFGRQGIPAAKPALTNPLPDLYPATGSPPQGWGLSCMLNGGATGRSEATGWWAGLANLFWWVDREKGVGGMVCSQMLPFGDAKVMGTWFALETAVYTALQQGK</sequence>
<dbReference type="AlphaFoldDB" id="A0A162LKQ2"/>
<reference evidence="2 3" key="1">
    <citation type="journal article" date="2016" name="Genome Biol. Evol.">
        <title>Divergent and convergent evolution of fungal pathogenicity.</title>
        <authorList>
            <person name="Shang Y."/>
            <person name="Xiao G."/>
            <person name="Zheng P."/>
            <person name="Cen K."/>
            <person name="Zhan S."/>
            <person name="Wang C."/>
        </authorList>
    </citation>
    <scope>NUCLEOTIDE SEQUENCE [LARGE SCALE GENOMIC DNA]</scope>
    <source>
        <strain evidence="2 3">RCEF 1005</strain>
    </source>
</reference>
<evidence type="ECO:0000259" key="1">
    <source>
        <dbReference type="Pfam" id="PF00144"/>
    </source>
</evidence>
<accession>A0A162LKQ2</accession>
<dbReference type="Gene3D" id="3.40.710.10">
    <property type="entry name" value="DD-peptidase/beta-lactamase superfamily"/>
    <property type="match status" value="1"/>
</dbReference>
<organism evidence="2 3">
    <name type="scientific">Akanthomyces lecanii RCEF 1005</name>
    <dbReference type="NCBI Taxonomy" id="1081108"/>
    <lineage>
        <taxon>Eukaryota</taxon>
        <taxon>Fungi</taxon>
        <taxon>Dikarya</taxon>
        <taxon>Ascomycota</taxon>
        <taxon>Pezizomycotina</taxon>
        <taxon>Sordariomycetes</taxon>
        <taxon>Hypocreomycetidae</taxon>
        <taxon>Hypocreales</taxon>
        <taxon>Cordycipitaceae</taxon>
        <taxon>Akanthomyces</taxon>
        <taxon>Cordyceps confragosa</taxon>
    </lineage>
</organism>
<dbReference type="OrthoDB" id="428260at2759"/>
<evidence type="ECO:0000313" key="3">
    <source>
        <dbReference type="Proteomes" id="UP000076881"/>
    </source>
</evidence>
<dbReference type="SUPFAM" id="SSF56601">
    <property type="entry name" value="beta-lactamase/transpeptidase-like"/>
    <property type="match status" value="1"/>
</dbReference>
<keyword evidence="3" id="KW-1185">Reference proteome</keyword>